<reference evidence="1" key="1">
    <citation type="submission" date="2022-06" db="EMBL/GenBank/DDBJ databases">
        <authorList>
            <person name="Berger JAMES D."/>
            <person name="Berger JAMES D."/>
        </authorList>
    </citation>
    <scope>NUCLEOTIDE SEQUENCE [LARGE SCALE GENOMIC DNA]</scope>
</reference>
<proteinExistence type="predicted"/>
<protein>
    <submittedName>
        <fullName evidence="2">Uncharacterized protein</fullName>
    </submittedName>
</protein>
<sequence>MRSNHSNYRNQIVDLCTIFAIENTKFETPDKCVFICQLLQILLSLYFTWKCHFFTSSKFEHVTEFIESAILSASGLMSVIEIIRFKQIPLVNTPNDENVHLSAPIQEDERKEKVHLKPSVFNFCHFN</sequence>
<reference evidence="2" key="2">
    <citation type="submission" date="2023-11" db="UniProtKB">
        <authorList>
            <consortium name="WormBaseParasite"/>
        </authorList>
    </citation>
    <scope>IDENTIFICATION</scope>
</reference>
<dbReference type="WBParaSite" id="TREG1_115950.1">
    <property type="protein sequence ID" value="TREG1_115950.1"/>
    <property type="gene ID" value="TREG1_115950"/>
</dbReference>
<dbReference type="AlphaFoldDB" id="A0AA85J0V6"/>
<accession>A0AA85J0V6</accession>
<keyword evidence="1" id="KW-1185">Reference proteome</keyword>
<evidence type="ECO:0000313" key="1">
    <source>
        <dbReference type="Proteomes" id="UP000050795"/>
    </source>
</evidence>
<dbReference type="Proteomes" id="UP000050795">
    <property type="component" value="Unassembled WGS sequence"/>
</dbReference>
<evidence type="ECO:0000313" key="2">
    <source>
        <dbReference type="WBParaSite" id="TREG1_115950.1"/>
    </source>
</evidence>
<name>A0AA85J0V6_TRIRE</name>
<organism evidence="1 2">
    <name type="scientific">Trichobilharzia regenti</name>
    <name type="common">Nasal bird schistosome</name>
    <dbReference type="NCBI Taxonomy" id="157069"/>
    <lineage>
        <taxon>Eukaryota</taxon>
        <taxon>Metazoa</taxon>
        <taxon>Spiralia</taxon>
        <taxon>Lophotrochozoa</taxon>
        <taxon>Platyhelminthes</taxon>
        <taxon>Trematoda</taxon>
        <taxon>Digenea</taxon>
        <taxon>Strigeidida</taxon>
        <taxon>Schistosomatoidea</taxon>
        <taxon>Schistosomatidae</taxon>
        <taxon>Trichobilharzia</taxon>
    </lineage>
</organism>